<evidence type="ECO:0000313" key="2">
    <source>
        <dbReference type="Proteomes" id="UP000310016"/>
    </source>
</evidence>
<sequence>MAYPYELDYDERLRADTSEWLAPENWDTDDGDYDPLPGQLANHLQRPYYDAPLHWNAER</sequence>
<comment type="caution">
    <text evidence="1">The sequence shown here is derived from an EMBL/GenBank/DDBJ whole genome shotgun (WGS) entry which is preliminary data.</text>
</comment>
<gene>
    <name evidence="1" type="ORF">FAZ21_05655</name>
</gene>
<dbReference type="RefSeq" id="WP_136772311.1">
    <property type="nucleotide sequence ID" value="NZ_CP156074.1"/>
</dbReference>
<proteinExistence type="predicted"/>
<name>A0A4U0Q538_9NEIS</name>
<protein>
    <submittedName>
        <fullName evidence="1">Uncharacterized protein</fullName>
    </submittedName>
</protein>
<dbReference type="AlphaFoldDB" id="A0A4U0Q538"/>
<organism evidence="1 2">
    <name type="scientific">Chitiniphilus eburneus</name>
    <dbReference type="NCBI Taxonomy" id="2571148"/>
    <lineage>
        <taxon>Bacteria</taxon>
        <taxon>Pseudomonadati</taxon>
        <taxon>Pseudomonadota</taxon>
        <taxon>Betaproteobacteria</taxon>
        <taxon>Neisseriales</taxon>
        <taxon>Chitinibacteraceae</taxon>
        <taxon>Chitiniphilus</taxon>
    </lineage>
</organism>
<keyword evidence="2" id="KW-1185">Reference proteome</keyword>
<dbReference type="EMBL" id="SUMF01000003">
    <property type="protein sequence ID" value="TJZ76261.1"/>
    <property type="molecule type" value="Genomic_DNA"/>
</dbReference>
<evidence type="ECO:0000313" key="1">
    <source>
        <dbReference type="EMBL" id="TJZ76261.1"/>
    </source>
</evidence>
<accession>A0A4U0Q538</accession>
<dbReference type="OrthoDB" id="9859598at2"/>
<reference evidence="1 2" key="1">
    <citation type="submission" date="2019-04" db="EMBL/GenBank/DDBJ databases">
        <title>Chitiniphilus eburnea sp. nov., a novel chitinolytic bacterium isolated from aquaculture sludge.</title>
        <authorList>
            <person name="Sheng M."/>
        </authorList>
    </citation>
    <scope>NUCLEOTIDE SEQUENCE [LARGE SCALE GENOMIC DNA]</scope>
    <source>
        <strain evidence="1 2">HX-2-15</strain>
    </source>
</reference>
<dbReference type="Proteomes" id="UP000310016">
    <property type="component" value="Unassembled WGS sequence"/>
</dbReference>